<sequence length="210" mass="24861">EAVLSWLLTVVVRERIMEGPGWDHRPHCQQAWGSDKDTHGPWGPRKDPIGDPWTPLRYPKEAIRENRPSNKYTVRPETWSPKHFPAQVWSPKQSRAQMWSPKKSRAQTCSPRPVPTRTQSPQRGVNTPPVTRKTKSTNNISKKEAEETEEREEKDAGSEEFQKTHSKKNFCKVNKRFRNVFKFSRSYYAQYMRYRFLKIRWINNCVVNFM</sequence>
<dbReference type="AlphaFoldDB" id="A0AAV2QSU4"/>
<evidence type="ECO:0000313" key="2">
    <source>
        <dbReference type="EMBL" id="CAL4099502.1"/>
    </source>
</evidence>
<feature type="region of interest" description="Disordered" evidence="1">
    <location>
        <begin position="31"/>
        <end position="60"/>
    </location>
</feature>
<feature type="compositionally biased region" description="Polar residues" evidence="1">
    <location>
        <begin position="106"/>
        <end position="129"/>
    </location>
</feature>
<gene>
    <name evidence="2" type="ORF">MNOR_LOCUS16502</name>
</gene>
<evidence type="ECO:0000313" key="3">
    <source>
        <dbReference type="Proteomes" id="UP001497623"/>
    </source>
</evidence>
<organism evidence="2 3">
    <name type="scientific">Meganyctiphanes norvegica</name>
    <name type="common">Northern krill</name>
    <name type="synonym">Thysanopoda norvegica</name>
    <dbReference type="NCBI Taxonomy" id="48144"/>
    <lineage>
        <taxon>Eukaryota</taxon>
        <taxon>Metazoa</taxon>
        <taxon>Ecdysozoa</taxon>
        <taxon>Arthropoda</taxon>
        <taxon>Crustacea</taxon>
        <taxon>Multicrustacea</taxon>
        <taxon>Malacostraca</taxon>
        <taxon>Eumalacostraca</taxon>
        <taxon>Eucarida</taxon>
        <taxon>Euphausiacea</taxon>
        <taxon>Euphausiidae</taxon>
        <taxon>Meganyctiphanes</taxon>
    </lineage>
</organism>
<feature type="region of interest" description="Disordered" evidence="1">
    <location>
        <begin position="83"/>
        <end position="165"/>
    </location>
</feature>
<proteinExistence type="predicted"/>
<dbReference type="Proteomes" id="UP001497623">
    <property type="component" value="Unassembled WGS sequence"/>
</dbReference>
<comment type="caution">
    <text evidence="2">The sequence shown here is derived from an EMBL/GenBank/DDBJ whole genome shotgun (WGS) entry which is preliminary data.</text>
</comment>
<accession>A0AAV2QSU4</accession>
<name>A0AAV2QSU4_MEGNR</name>
<evidence type="ECO:0000256" key="1">
    <source>
        <dbReference type="SAM" id="MobiDB-lite"/>
    </source>
</evidence>
<dbReference type="EMBL" id="CAXKWB010010877">
    <property type="protein sequence ID" value="CAL4099502.1"/>
    <property type="molecule type" value="Genomic_DNA"/>
</dbReference>
<feature type="compositionally biased region" description="Basic and acidic residues" evidence="1">
    <location>
        <begin position="141"/>
        <end position="163"/>
    </location>
</feature>
<feature type="non-terminal residue" evidence="2">
    <location>
        <position position="1"/>
    </location>
</feature>
<feature type="compositionally biased region" description="Basic and acidic residues" evidence="1">
    <location>
        <begin position="34"/>
        <end position="49"/>
    </location>
</feature>
<keyword evidence="3" id="KW-1185">Reference proteome</keyword>
<reference evidence="2 3" key="1">
    <citation type="submission" date="2024-05" db="EMBL/GenBank/DDBJ databases">
        <authorList>
            <person name="Wallberg A."/>
        </authorList>
    </citation>
    <scope>NUCLEOTIDE SEQUENCE [LARGE SCALE GENOMIC DNA]</scope>
</reference>
<protein>
    <submittedName>
        <fullName evidence="2">Uncharacterized protein</fullName>
    </submittedName>
</protein>